<dbReference type="InterPro" id="IPR016032">
    <property type="entry name" value="Sig_transdc_resp-reg_C-effctor"/>
</dbReference>
<dbReference type="AlphaFoldDB" id="A0A3M6C6E6"/>
<evidence type="ECO:0000313" key="4">
    <source>
        <dbReference type="Proteomes" id="UP000271631"/>
    </source>
</evidence>
<dbReference type="SMART" id="SM00421">
    <property type="entry name" value="HTH_LUXR"/>
    <property type="match status" value="1"/>
</dbReference>
<sequence length="164" mass="17981">MEARGNKAVGVINPSAHSVSAQRDDNHRVNRMDTTIVNGAWKGHLGRGLAPRELQFLLSVAQGCTAKEIARTFGIAPGTVVKRLSVAMFKLGVSRQTAMIAEAMRRQIISPLCFMFASLIALHSVLDDDAMRRDRKIPEPRRGGYELKMSRKGAEKLRPAAAIC</sequence>
<dbReference type="Proteomes" id="UP000271631">
    <property type="component" value="Unassembled WGS sequence"/>
</dbReference>
<evidence type="ECO:0000313" key="3">
    <source>
        <dbReference type="EMBL" id="RMV39412.1"/>
    </source>
</evidence>
<dbReference type="EMBL" id="RBUQ01000103">
    <property type="protein sequence ID" value="RMV39412.1"/>
    <property type="molecule type" value="Genomic_DNA"/>
</dbReference>
<dbReference type="Pfam" id="PF00196">
    <property type="entry name" value="GerE"/>
    <property type="match status" value="1"/>
</dbReference>
<gene>
    <name evidence="3" type="ORF">ALP13_101115</name>
</gene>
<feature type="domain" description="HTH luxR-type" evidence="2">
    <location>
        <begin position="42"/>
        <end position="107"/>
    </location>
</feature>
<proteinExistence type="predicted"/>
<dbReference type="CDD" id="cd06170">
    <property type="entry name" value="LuxR_C_like"/>
    <property type="match status" value="1"/>
</dbReference>
<protein>
    <submittedName>
        <fullName evidence="3">Prophage PSPPH03, transcriptional regulator, LuxR family</fullName>
    </submittedName>
</protein>
<name>A0A3M6C6E6_PSEYM</name>
<reference evidence="3 4" key="1">
    <citation type="submission" date="2018-08" db="EMBL/GenBank/DDBJ databases">
        <title>Recombination of ecologically and evolutionarily significant loci maintains genetic cohesion in the Pseudomonas syringae species complex.</title>
        <authorList>
            <person name="Dillon M."/>
            <person name="Thakur S."/>
            <person name="Almeida R.N.D."/>
            <person name="Weir B.S."/>
            <person name="Guttman D.S."/>
        </authorList>
    </citation>
    <scope>NUCLEOTIDE SEQUENCE [LARGE SCALE GENOMIC DNA]</scope>
    <source>
        <strain evidence="3 4">ICMP 11281</strain>
    </source>
</reference>
<dbReference type="InterPro" id="IPR000792">
    <property type="entry name" value="Tscrpt_reg_LuxR_C"/>
</dbReference>
<keyword evidence="1" id="KW-1133">Transmembrane helix</keyword>
<dbReference type="InterPro" id="IPR036388">
    <property type="entry name" value="WH-like_DNA-bd_sf"/>
</dbReference>
<comment type="caution">
    <text evidence="3">The sequence shown here is derived from an EMBL/GenBank/DDBJ whole genome shotgun (WGS) entry which is preliminary data.</text>
</comment>
<evidence type="ECO:0000259" key="2">
    <source>
        <dbReference type="PROSITE" id="PS50043"/>
    </source>
</evidence>
<dbReference type="GO" id="GO:0006355">
    <property type="term" value="P:regulation of DNA-templated transcription"/>
    <property type="evidence" value="ECO:0007669"/>
    <property type="project" value="InterPro"/>
</dbReference>
<feature type="transmembrane region" description="Helical" evidence="1">
    <location>
        <begin position="108"/>
        <end position="126"/>
    </location>
</feature>
<organism evidence="3 4">
    <name type="scientific">Pseudomonas syringae pv. maculicola</name>
    <dbReference type="NCBI Taxonomy" id="59511"/>
    <lineage>
        <taxon>Bacteria</taxon>
        <taxon>Pseudomonadati</taxon>
        <taxon>Pseudomonadota</taxon>
        <taxon>Gammaproteobacteria</taxon>
        <taxon>Pseudomonadales</taxon>
        <taxon>Pseudomonadaceae</taxon>
        <taxon>Pseudomonas</taxon>
    </lineage>
</organism>
<dbReference type="PROSITE" id="PS50043">
    <property type="entry name" value="HTH_LUXR_2"/>
    <property type="match status" value="1"/>
</dbReference>
<keyword evidence="1" id="KW-0812">Transmembrane</keyword>
<dbReference type="SUPFAM" id="SSF46894">
    <property type="entry name" value="C-terminal effector domain of the bipartite response regulators"/>
    <property type="match status" value="1"/>
</dbReference>
<dbReference type="Gene3D" id="1.10.10.10">
    <property type="entry name" value="Winged helix-like DNA-binding domain superfamily/Winged helix DNA-binding domain"/>
    <property type="match status" value="1"/>
</dbReference>
<keyword evidence="1" id="KW-0472">Membrane</keyword>
<dbReference type="GO" id="GO:0003677">
    <property type="term" value="F:DNA binding"/>
    <property type="evidence" value="ECO:0007669"/>
    <property type="project" value="InterPro"/>
</dbReference>
<evidence type="ECO:0000256" key="1">
    <source>
        <dbReference type="SAM" id="Phobius"/>
    </source>
</evidence>
<accession>A0A3M6C6E6</accession>
<dbReference type="PRINTS" id="PR00038">
    <property type="entry name" value="HTHLUXR"/>
</dbReference>